<evidence type="ECO:0000256" key="1">
    <source>
        <dbReference type="PROSITE-ProRule" id="PRU00023"/>
    </source>
</evidence>
<protein>
    <submittedName>
        <fullName evidence="4">Uncharacterized protein</fullName>
    </submittedName>
</protein>
<keyword evidence="1" id="KW-0040">ANK repeat</keyword>
<evidence type="ECO:0000256" key="2">
    <source>
        <dbReference type="SAM" id="MobiDB-lite"/>
    </source>
</evidence>
<feature type="compositionally biased region" description="Basic residues" evidence="2">
    <location>
        <begin position="1"/>
        <end position="12"/>
    </location>
</feature>
<dbReference type="SMART" id="SM00248">
    <property type="entry name" value="ANK"/>
    <property type="match status" value="4"/>
</dbReference>
<dbReference type="Proteomes" id="UP000007015">
    <property type="component" value="Chromosome 3"/>
</dbReference>
<gene>
    <name evidence="4" type="ORF">OsI_13022</name>
</gene>
<organism evidence="4 5">
    <name type="scientific">Oryza sativa subsp. indica</name>
    <name type="common">Rice</name>
    <dbReference type="NCBI Taxonomy" id="39946"/>
    <lineage>
        <taxon>Eukaryota</taxon>
        <taxon>Viridiplantae</taxon>
        <taxon>Streptophyta</taxon>
        <taxon>Embryophyta</taxon>
        <taxon>Tracheophyta</taxon>
        <taxon>Spermatophyta</taxon>
        <taxon>Magnoliopsida</taxon>
        <taxon>Liliopsida</taxon>
        <taxon>Poales</taxon>
        <taxon>Poaceae</taxon>
        <taxon>BOP clade</taxon>
        <taxon>Oryzoideae</taxon>
        <taxon>Oryzeae</taxon>
        <taxon>Oryzinae</taxon>
        <taxon>Oryza</taxon>
        <taxon>Oryza sativa</taxon>
    </lineage>
</organism>
<accession>A2XKN8</accession>
<dbReference type="PANTHER" id="PTHR46224">
    <property type="entry name" value="ANKYRIN REPEAT FAMILY PROTEIN"/>
    <property type="match status" value="1"/>
</dbReference>
<proteinExistence type="predicted"/>
<dbReference type="OMA" id="LEETWLG"/>
<reference evidence="4 5" key="1">
    <citation type="journal article" date="2005" name="PLoS Biol.">
        <title>The genomes of Oryza sativa: a history of duplications.</title>
        <authorList>
            <person name="Yu J."/>
            <person name="Wang J."/>
            <person name="Lin W."/>
            <person name="Li S."/>
            <person name="Li H."/>
            <person name="Zhou J."/>
            <person name="Ni P."/>
            <person name="Dong W."/>
            <person name="Hu S."/>
            <person name="Zeng C."/>
            <person name="Zhang J."/>
            <person name="Zhang Y."/>
            <person name="Li R."/>
            <person name="Xu Z."/>
            <person name="Li S."/>
            <person name="Li X."/>
            <person name="Zheng H."/>
            <person name="Cong L."/>
            <person name="Lin L."/>
            <person name="Yin J."/>
            <person name="Geng J."/>
            <person name="Li G."/>
            <person name="Shi J."/>
            <person name="Liu J."/>
            <person name="Lv H."/>
            <person name="Li J."/>
            <person name="Wang J."/>
            <person name="Deng Y."/>
            <person name="Ran L."/>
            <person name="Shi X."/>
            <person name="Wang X."/>
            <person name="Wu Q."/>
            <person name="Li C."/>
            <person name="Ren X."/>
            <person name="Wang J."/>
            <person name="Wang X."/>
            <person name="Li D."/>
            <person name="Liu D."/>
            <person name="Zhang X."/>
            <person name="Ji Z."/>
            <person name="Zhao W."/>
            <person name="Sun Y."/>
            <person name="Zhang Z."/>
            <person name="Bao J."/>
            <person name="Han Y."/>
            <person name="Dong L."/>
            <person name="Ji J."/>
            <person name="Chen P."/>
            <person name="Wu S."/>
            <person name="Liu J."/>
            <person name="Xiao Y."/>
            <person name="Bu D."/>
            <person name="Tan J."/>
            <person name="Yang L."/>
            <person name="Ye C."/>
            <person name="Zhang J."/>
            <person name="Xu J."/>
            <person name="Zhou Y."/>
            <person name="Yu Y."/>
            <person name="Zhang B."/>
            <person name="Zhuang S."/>
            <person name="Wei H."/>
            <person name="Liu B."/>
            <person name="Lei M."/>
            <person name="Yu H."/>
            <person name="Li Y."/>
            <person name="Xu H."/>
            <person name="Wei S."/>
            <person name="He X."/>
            <person name="Fang L."/>
            <person name="Zhang Z."/>
            <person name="Zhang Y."/>
            <person name="Huang X."/>
            <person name="Su Z."/>
            <person name="Tong W."/>
            <person name="Li J."/>
            <person name="Tong Z."/>
            <person name="Li S."/>
            <person name="Ye J."/>
            <person name="Wang L."/>
            <person name="Fang L."/>
            <person name="Lei T."/>
            <person name="Chen C."/>
            <person name="Chen H."/>
            <person name="Xu Z."/>
            <person name="Li H."/>
            <person name="Huang H."/>
            <person name="Zhang F."/>
            <person name="Xu H."/>
            <person name="Li N."/>
            <person name="Zhao C."/>
            <person name="Li S."/>
            <person name="Dong L."/>
            <person name="Huang Y."/>
            <person name="Li L."/>
            <person name="Xi Y."/>
            <person name="Qi Q."/>
            <person name="Li W."/>
            <person name="Zhang B."/>
            <person name="Hu W."/>
            <person name="Zhang Y."/>
            <person name="Tian X."/>
            <person name="Jiao Y."/>
            <person name="Liang X."/>
            <person name="Jin J."/>
            <person name="Gao L."/>
            <person name="Zheng W."/>
            <person name="Hao B."/>
            <person name="Liu S."/>
            <person name="Wang W."/>
            <person name="Yuan L."/>
            <person name="Cao M."/>
            <person name="McDermott J."/>
            <person name="Samudrala R."/>
            <person name="Wang J."/>
            <person name="Wong G.K."/>
            <person name="Yang H."/>
        </authorList>
    </citation>
    <scope>NUCLEOTIDE SEQUENCE [LARGE SCALE GENOMIC DNA]</scope>
    <source>
        <strain evidence="5">cv. 93-11</strain>
    </source>
</reference>
<dbReference type="PROSITE" id="PS50297">
    <property type="entry name" value="ANK_REP_REGION"/>
    <property type="match status" value="3"/>
</dbReference>
<dbReference type="STRING" id="39946.A2XKN8"/>
<keyword evidence="3" id="KW-0812">Transmembrane</keyword>
<feature type="transmembrane region" description="Helical" evidence="3">
    <location>
        <begin position="570"/>
        <end position="594"/>
    </location>
</feature>
<feature type="repeat" description="ANK" evidence="1">
    <location>
        <begin position="246"/>
        <end position="278"/>
    </location>
</feature>
<dbReference type="AlphaFoldDB" id="A2XKN8"/>
<dbReference type="Gene3D" id="1.25.40.20">
    <property type="entry name" value="Ankyrin repeat-containing domain"/>
    <property type="match status" value="2"/>
</dbReference>
<dbReference type="Gramene" id="BGIOSGA013328-TA">
    <property type="protein sequence ID" value="BGIOSGA013328-PA"/>
    <property type="gene ID" value="BGIOSGA013328"/>
</dbReference>
<dbReference type="HOGENOM" id="CLU_481807_0_0_1"/>
<sequence>MGKKGKGRHRGRGGGGGGGGVGGDRSGGGSGGGGGGGPGMGRGGSDARAQQAAAAAAAISGIATRLEFRCTINVGGMPPQMEFLMACTDGDVARLKGEILQLYPARASLTPELLPYFSFETFGIEEVVDSMDEDDRESLATVRMEGYGPLFEAASSGKIDLCKYLVEKLGFDVNAETSCDSGMTPLFCAVLDGQEIIVKYFLDKGADPNKKDAAGFAPLHEAAKKGHVGIARLLLSKGASVDVSSSEGTPLHVAASNGKSSIVQILLELHANPNTMLRDCYTPLTAVLSASADKLNESECLKYVKLPVKAGAIYNLGPLSQVLGGTGKVKLGCQQDKLIAGGDLAWANSSLEETWLGEDYEQCLVLQGGKQKVEGLSLDAEDQVNDTDATESRTSCLNAVENNHFSAAGGFFKKASGSIRRIARSSSCFRLLRSFLIFVMIMNPVAVVNSNKCDSTELAVNMALFCRIDRPTSFCCDIIMSSVQHCGGLNMICLASESPVIISSGYTPQNVIIWYVQCGGAVGVPSPVKHESSSIPGAVGVPSPEQPFTDTATVNDPQRLAKGTDAFKALLWNFIYVAMAALIASLLLTILLFLKRRKEQVLPPDLPPPLPAPQAQPQIPAPQAQPEQNLAAYFFTAFAYQLYNRLAGR</sequence>
<name>A2XKN8_ORYSI</name>
<evidence type="ECO:0000256" key="3">
    <source>
        <dbReference type="SAM" id="Phobius"/>
    </source>
</evidence>
<dbReference type="EMBL" id="CM000128">
    <property type="protein sequence ID" value="EAY91398.1"/>
    <property type="molecule type" value="Genomic_DNA"/>
</dbReference>
<feature type="repeat" description="ANK" evidence="1">
    <location>
        <begin position="214"/>
        <end position="246"/>
    </location>
</feature>
<dbReference type="InterPro" id="IPR002110">
    <property type="entry name" value="Ankyrin_rpt"/>
</dbReference>
<dbReference type="PANTHER" id="PTHR46224:SF19">
    <property type="entry name" value="OS03G0680200 PROTEIN"/>
    <property type="match status" value="1"/>
</dbReference>
<dbReference type="InterPro" id="IPR051616">
    <property type="entry name" value="Cul2-RING_E3_ligase_SR"/>
</dbReference>
<dbReference type="SUPFAM" id="SSF48403">
    <property type="entry name" value="Ankyrin repeat"/>
    <property type="match status" value="1"/>
</dbReference>
<keyword evidence="5" id="KW-1185">Reference proteome</keyword>
<feature type="region of interest" description="Disordered" evidence="2">
    <location>
        <begin position="1"/>
        <end position="48"/>
    </location>
</feature>
<dbReference type="Pfam" id="PF13606">
    <property type="entry name" value="Ank_3"/>
    <property type="match status" value="1"/>
</dbReference>
<keyword evidence="3" id="KW-0472">Membrane</keyword>
<feature type="repeat" description="ANK" evidence="1">
    <location>
        <begin position="181"/>
        <end position="213"/>
    </location>
</feature>
<dbReference type="Pfam" id="PF12796">
    <property type="entry name" value="Ank_2"/>
    <property type="match status" value="1"/>
</dbReference>
<feature type="compositionally biased region" description="Gly residues" evidence="2">
    <location>
        <begin position="13"/>
        <end position="44"/>
    </location>
</feature>
<evidence type="ECO:0000313" key="4">
    <source>
        <dbReference type="EMBL" id="EAY91398.1"/>
    </source>
</evidence>
<dbReference type="InterPro" id="IPR036770">
    <property type="entry name" value="Ankyrin_rpt-contain_sf"/>
</dbReference>
<dbReference type="PROSITE" id="PS50088">
    <property type="entry name" value="ANK_REPEAT"/>
    <property type="match status" value="3"/>
</dbReference>
<keyword evidence="3" id="KW-1133">Transmembrane helix</keyword>
<evidence type="ECO:0000313" key="5">
    <source>
        <dbReference type="Proteomes" id="UP000007015"/>
    </source>
</evidence>